<name>A0A0D8XVC4_DICVI</name>
<keyword evidence="3" id="KW-1185">Reference proteome</keyword>
<reference evidence="3" key="2">
    <citation type="journal article" date="2016" name="Sci. Rep.">
        <title>Dictyocaulus viviparus genome, variome and transcriptome elucidate lungworm biology and support future intervention.</title>
        <authorList>
            <person name="McNulty S.N."/>
            <person name="Strube C."/>
            <person name="Rosa B.A."/>
            <person name="Martin J.C."/>
            <person name="Tyagi R."/>
            <person name="Choi Y.J."/>
            <person name="Wang Q."/>
            <person name="Hallsworth Pepin K."/>
            <person name="Zhang X."/>
            <person name="Ozersky P."/>
            <person name="Wilson R.K."/>
            <person name="Sternberg P.W."/>
            <person name="Gasser R.B."/>
            <person name="Mitreva M."/>
        </authorList>
    </citation>
    <scope>NUCLEOTIDE SEQUENCE [LARGE SCALE GENOMIC DNA]</scope>
    <source>
        <strain evidence="3">HannoverDv2000</strain>
    </source>
</reference>
<accession>A0A0D8XVC4</accession>
<reference evidence="2 3" key="1">
    <citation type="submission" date="2013-11" db="EMBL/GenBank/DDBJ databases">
        <title>Draft genome of the bovine lungworm Dictyocaulus viviparus.</title>
        <authorList>
            <person name="Mitreva M."/>
        </authorList>
    </citation>
    <scope>NUCLEOTIDE SEQUENCE [LARGE SCALE GENOMIC DNA]</scope>
    <source>
        <strain evidence="2 3">HannoverDv2000</strain>
    </source>
</reference>
<sequence>MLELIQQICWISYDQNERVSYYSVTDYHVKIYCKKASMTAMLFYIGFFFDVNTLLWFVYFYIFVYHFNFYVKYYVKNLVHQNCNYICYFAVTSENTCFIQELSLVLNLRSFFSIGSLPSII</sequence>
<dbReference type="EMBL" id="KN716360">
    <property type="protein sequence ID" value="KJH46306.1"/>
    <property type="molecule type" value="Genomic_DNA"/>
</dbReference>
<evidence type="ECO:0000313" key="3">
    <source>
        <dbReference type="Proteomes" id="UP000053766"/>
    </source>
</evidence>
<dbReference type="AlphaFoldDB" id="A0A0D8XVC4"/>
<gene>
    <name evidence="2" type="ORF">DICVIV_07649</name>
</gene>
<dbReference type="Proteomes" id="UP000053766">
    <property type="component" value="Unassembled WGS sequence"/>
</dbReference>
<organism evidence="2 3">
    <name type="scientific">Dictyocaulus viviparus</name>
    <name type="common">Bovine lungworm</name>
    <dbReference type="NCBI Taxonomy" id="29172"/>
    <lineage>
        <taxon>Eukaryota</taxon>
        <taxon>Metazoa</taxon>
        <taxon>Ecdysozoa</taxon>
        <taxon>Nematoda</taxon>
        <taxon>Chromadorea</taxon>
        <taxon>Rhabditida</taxon>
        <taxon>Rhabditina</taxon>
        <taxon>Rhabditomorpha</taxon>
        <taxon>Strongyloidea</taxon>
        <taxon>Metastrongylidae</taxon>
        <taxon>Dictyocaulus</taxon>
    </lineage>
</organism>
<keyword evidence="1" id="KW-0812">Transmembrane</keyword>
<evidence type="ECO:0000256" key="1">
    <source>
        <dbReference type="SAM" id="Phobius"/>
    </source>
</evidence>
<keyword evidence="1" id="KW-1133">Transmembrane helix</keyword>
<feature type="transmembrane region" description="Helical" evidence="1">
    <location>
        <begin position="41"/>
        <end position="64"/>
    </location>
</feature>
<keyword evidence="1" id="KW-0472">Membrane</keyword>
<proteinExistence type="predicted"/>
<evidence type="ECO:0000313" key="2">
    <source>
        <dbReference type="EMBL" id="KJH46306.1"/>
    </source>
</evidence>
<protein>
    <submittedName>
        <fullName evidence="2">Uncharacterized protein</fullName>
    </submittedName>
</protein>